<name>A0A1D8GXM3_HETAK</name>
<dbReference type="InterPro" id="IPR001351">
    <property type="entry name" value="Ribosomal_uS3_C"/>
</dbReference>
<sequence>MGQKAHPLSSRLGKFLTWESQWFSKNSRVASHLIFKNYTLKTLIQSFFFNNKILIHSFESRYFNNNLYLTIFTVPVYSTWSAFVKNNLNLDSQSALIERTVFTKDLVKNKIGEVTSSTQQNANSPLFVSLFKNFLKANMLQIKVSSLLFFSFGKLESLAKALLNFTQVQKVIIHFKDLSQFVKLPNIKSSSGTFEDWVYLFTLMNNTKPTAMLIANYLKLILENKSYRKRQRFFLNNLRRFLIQNPALLSKVKGIKIQVKGRLNGRNRSTIYTIQLGSLPLQTLSKEIDYTFVPAFTLYGAFGIKVWIAPIK</sequence>
<dbReference type="EMBL" id="LC384957">
    <property type="protein sequence ID" value="BBE27892.1"/>
    <property type="molecule type" value="Genomic_DNA"/>
</dbReference>
<keyword evidence="2 5" id="KW-0689">Ribosomal protein</keyword>
<evidence type="ECO:0000259" key="4">
    <source>
        <dbReference type="Pfam" id="PF00189"/>
    </source>
</evidence>
<keyword evidence="3" id="KW-0687">Ribonucleoprotein</keyword>
<dbReference type="EMBL" id="KU561548">
    <property type="protein sequence ID" value="AOT84842.1"/>
    <property type="molecule type" value="Genomic_DNA"/>
</dbReference>
<comment type="similarity">
    <text evidence="1">Belongs to the universal ribosomal protein uS3 family.</text>
</comment>
<gene>
    <name evidence="5" type="primary">rps3</name>
</gene>
<dbReference type="AlphaFoldDB" id="A0A1D8GXM3"/>
<dbReference type="GO" id="GO:0006412">
    <property type="term" value="P:translation"/>
    <property type="evidence" value="ECO:0007669"/>
    <property type="project" value="InterPro"/>
</dbReference>
<dbReference type="InterPro" id="IPR036419">
    <property type="entry name" value="Ribosomal_S3_C_sf"/>
</dbReference>
<geneLocation type="mitochondrion" evidence="5"/>
<reference evidence="10" key="3">
    <citation type="submission" date="2018-05" db="EMBL/GenBank/DDBJ databases">
        <title>Heterosigma akashiwo mitochondrial genome sequences.</title>
        <authorList>
            <person name="Ueki S."/>
        </authorList>
    </citation>
    <scope>NUCLEOTIDE SEQUENCE</scope>
    <source>
        <strain evidence="10">BrRJ1</strain>
        <strain evidence="11">BrRJ5</strain>
    </source>
</reference>
<dbReference type="EMBL" id="LC228566">
    <property type="protein sequence ID" value="BBB45884.1"/>
    <property type="molecule type" value="Genomic_DNA"/>
</dbReference>
<dbReference type="GO" id="GO:0022627">
    <property type="term" value="C:cytosolic small ribosomal subunit"/>
    <property type="evidence" value="ECO:0007669"/>
    <property type="project" value="TreeGrafter"/>
</dbReference>
<evidence type="ECO:0000313" key="6">
    <source>
        <dbReference type="EMBL" id="BBB45694.1"/>
    </source>
</evidence>
<evidence type="ECO:0000313" key="5">
    <source>
        <dbReference type="EMBL" id="AOT84842.1"/>
    </source>
</evidence>
<dbReference type="InterPro" id="IPR009019">
    <property type="entry name" value="KH_sf_prok-type"/>
</dbReference>
<dbReference type="Gene3D" id="3.30.1140.32">
    <property type="entry name" value="Ribosomal protein S3, C-terminal domain"/>
    <property type="match status" value="1"/>
</dbReference>
<dbReference type="Pfam" id="PF00189">
    <property type="entry name" value="Ribosomal_S3_C"/>
    <property type="match status" value="1"/>
</dbReference>
<dbReference type="SUPFAM" id="SSF54821">
    <property type="entry name" value="Ribosomal protein S3 C-terminal domain"/>
    <property type="match status" value="1"/>
</dbReference>
<evidence type="ECO:0000313" key="8">
    <source>
        <dbReference type="EMBL" id="BBB45884.1"/>
    </source>
</evidence>
<dbReference type="InterPro" id="IPR057258">
    <property type="entry name" value="Ribosomal_uS3"/>
</dbReference>
<dbReference type="EMBL" id="LC228564">
    <property type="protein sequence ID" value="BBB45808.1"/>
    <property type="molecule type" value="Genomic_DNA"/>
</dbReference>
<proteinExistence type="inferred from homology"/>
<dbReference type="EMBL" id="LC228561">
    <property type="protein sequence ID" value="BBB45694.1"/>
    <property type="molecule type" value="Genomic_DNA"/>
</dbReference>
<reference evidence="5" key="1">
    <citation type="submission" date="2016-01" db="EMBL/GenBank/DDBJ databases">
        <title>Mitochondrial genome DNA sequence of Heterosigma akashiwo strain Ha00_17.</title>
        <authorList>
            <person name="Ogura Y."/>
            <person name="Hayashi T."/>
            <person name="Ueki S."/>
        </authorList>
    </citation>
    <scope>NUCLEOTIDE SEQUENCE</scope>
    <source>
        <strain evidence="5">Ha00_17</strain>
    </source>
</reference>
<dbReference type="GO" id="GO:0003723">
    <property type="term" value="F:RNA binding"/>
    <property type="evidence" value="ECO:0007669"/>
    <property type="project" value="InterPro"/>
</dbReference>
<evidence type="ECO:0000256" key="1">
    <source>
        <dbReference type="ARBA" id="ARBA00010761"/>
    </source>
</evidence>
<evidence type="ECO:0000313" key="7">
    <source>
        <dbReference type="EMBL" id="BBB45808.1"/>
    </source>
</evidence>
<dbReference type="GO" id="GO:0003735">
    <property type="term" value="F:structural constituent of ribosome"/>
    <property type="evidence" value="ECO:0007669"/>
    <property type="project" value="InterPro"/>
</dbReference>
<evidence type="ECO:0000313" key="9">
    <source>
        <dbReference type="EMBL" id="BBE27892.1"/>
    </source>
</evidence>
<keyword evidence="5" id="KW-0496">Mitochondrion</keyword>
<organism evidence="5">
    <name type="scientific">Heterosigma akashiwo</name>
    <name type="common">Chromophytic alga</name>
    <name type="synonym">Heterosigma carterae</name>
    <dbReference type="NCBI Taxonomy" id="2829"/>
    <lineage>
        <taxon>Eukaryota</taxon>
        <taxon>Sar</taxon>
        <taxon>Stramenopiles</taxon>
        <taxon>Ochrophyta</taxon>
        <taxon>Raphidophyceae</taxon>
        <taxon>Chattonellales</taxon>
        <taxon>Chattonellaceae</taxon>
        <taxon>Heterosigma</taxon>
    </lineage>
</organism>
<evidence type="ECO:0000313" key="10">
    <source>
        <dbReference type="EMBL" id="BBE28120.1"/>
    </source>
</evidence>
<reference evidence="6" key="2">
    <citation type="submission" date="2017-03" db="EMBL/GenBank/DDBJ databases">
        <title>Heterosigma akashiwo mitochondrial genome sequence.</title>
        <authorList>
            <person name="Ueki S."/>
        </authorList>
    </citation>
    <scope>NUCLEOTIDE SEQUENCE</scope>
    <source>
        <strain evidence="8">CCAP934-4</strain>
        <strain evidence="7">CCAP934-8</strain>
        <strain evidence="6">CCMP3374</strain>
    </source>
</reference>
<evidence type="ECO:0000256" key="3">
    <source>
        <dbReference type="ARBA" id="ARBA00023274"/>
    </source>
</evidence>
<dbReference type="EMBL" id="LC384964">
    <property type="protein sequence ID" value="BBE28159.1"/>
    <property type="molecule type" value="Genomic_DNA"/>
</dbReference>
<protein>
    <submittedName>
        <fullName evidence="6">Ribosomal protein S3</fullName>
    </submittedName>
    <submittedName>
        <fullName evidence="5">Ribosomal protein small subunit 3</fullName>
    </submittedName>
</protein>
<dbReference type="PANTHER" id="PTHR11760">
    <property type="entry name" value="30S/40S RIBOSOMAL PROTEIN S3"/>
    <property type="match status" value="1"/>
</dbReference>
<dbReference type="PANTHER" id="PTHR11760:SF19">
    <property type="entry name" value="SMALL RIBOSOMAL SUBUNIT PROTEIN US3C"/>
    <property type="match status" value="1"/>
</dbReference>
<evidence type="ECO:0000313" key="11">
    <source>
        <dbReference type="EMBL" id="BBE28159.1"/>
    </source>
</evidence>
<reference evidence="9" key="4">
    <citation type="submission" date="2018-05" db="EMBL/GenBank/DDBJ databases">
        <title>Mitochondrial DNA sequences of Heterosigma akashiwo strains.</title>
        <authorList>
            <person name="Ueki S."/>
        </authorList>
    </citation>
    <scope>NUCLEOTIDE SEQUENCE</scope>
    <source>
        <strain evidence="9">CCAP934-3</strain>
    </source>
</reference>
<feature type="domain" description="Small ribosomal subunit protein uS3 C-terminal" evidence="4">
    <location>
        <begin position="240"/>
        <end position="308"/>
    </location>
</feature>
<dbReference type="SUPFAM" id="SSF54814">
    <property type="entry name" value="Prokaryotic type KH domain (KH-domain type II)"/>
    <property type="match status" value="1"/>
</dbReference>
<accession>A0A1D8GXM3</accession>
<dbReference type="EMBL" id="LC384963">
    <property type="protein sequence ID" value="BBE28120.1"/>
    <property type="molecule type" value="Genomic_DNA"/>
</dbReference>
<evidence type="ECO:0000256" key="2">
    <source>
        <dbReference type="ARBA" id="ARBA00022980"/>
    </source>
</evidence>